<proteinExistence type="predicted"/>
<name>A0A0G1PL11_9BACT</name>
<comment type="caution">
    <text evidence="1">The sequence shown here is derived from an EMBL/GenBank/DDBJ whole genome shotgun (WGS) entry which is preliminary data.</text>
</comment>
<organism evidence="1 2">
    <name type="scientific">Candidatus Collierbacteria bacterium GW2011_GWA2_46_26</name>
    <dbReference type="NCBI Taxonomy" id="1618381"/>
    <lineage>
        <taxon>Bacteria</taxon>
        <taxon>Candidatus Collieribacteriota</taxon>
    </lineage>
</organism>
<dbReference type="Proteomes" id="UP000034794">
    <property type="component" value="Unassembled WGS sequence"/>
</dbReference>
<reference evidence="1 2" key="1">
    <citation type="journal article" date="2015" name="Nature">
        <title>rRNA introns, odd ribosomes, and small enigmatic genomes across a large radiation of phyla.</title>
        <authorList>
            <person name="Brown C.T."/>
            <person name="Hug L.A."/>
            <person name="Thomas B.C."/>
            <person name="Sharon I."/>
            <person name="Castelle C.J."/>
            <person name="Singh A."/>
            <person name="Wilkins M.J."/>
            <person name="Williams K.H."/>
            <person name="Banfield J.F."/>
        </authorList>
    </citation>
    <scope>NUCLEOTIDE SEQUENCE [LARGE SCALE GENOMIC DNA]</scope>
</reference>
<dbReference type="AlphaFoldDB" id="A0A0G1PL11"/>
<protein>
    <recommendedName>
        <fullName evidence="3">Monogalactosyldiacylglycerol synthase</fullName>
    </recommendedName>
</protein>
<sequence length="411" mass="46742">MKLLIFTYAPAGLGHLRVTDALAESRPKNSQYVLLGSIDRFVTWIHRFTSINPFGKYIFLRSQYGVLEDTFTNLYRIVLIMSSRGVLRELKEILLHNPECEDVWVVATHFGMAHQVGAIKEKLSKETGRNVKLIVQVTDDTYQHIWCVRGADLTFLPSKFVQKKFEKYAAEHNIPFVSEVIPYPLSSLLTNKLAKSMGLRQKVFSEKIGKINVAIPVSGAAVGLSYFTDLIQELKRVSDRFEFWVLVKKSPFTEMFISSMSRIANVKVLVGKNDIQMIELYELLYEKNLIHLEVTKPSEQAFKAIIYPTNVGGSVLLFTSPVGRQEKENIKFLERHRLMPNSGQATAPRAIRLSVNPKIAARFIKWGVNSGLFRKMTSPNFKFSRKCLSSGEVGPGGAELFWKRVEKRFGK</sequence>
<gene>
    <name evidence="1" type="ORF">UX47_C0003G0022</name>
</gene>
<evidence type="ECO:0008006" key="3">
    <source>
        <dbReference type="Google" id="ProtNLM"/>
    </source>
</evidence>
<evidence type="ECO:0000313" key="2">
    <source>
        <dbReference type="Proteomes" id="UP000034794"/>
    </source>
</evidence>
<accession>A0A0G1PL11</accession>
<dbReference type="EMBL" id="LCMI01000003">
    <property type="protein sequence ID" value="KKU33499.1"/>
    <property type="molecule type" value="Genomic_DNA"/>
</dbReference>
<evidence type="ECO:0000313" key="1">
    <source>
        <dbReference type="EMBL" id="KKU33499.1"/>
    </source>
</evidence>